<dbReference type="InterPro" id="IPR011658">
    <property type="entry name" value="PA14_dom"/>
</dbReference>
<evidence type="ECO:0000256" key="2">
    <source>
        <dbReference type="SAM" id="Phobius"/>
    </source>
</evidence>
<dbReference type="Gene3D" id="3.90.182.10">
    <property type="entry name" value="Toxin - Anthrax Protective Antigen,domain 1"/>
    <property type="match status" value="1"/>
</dbReference>
<gene>
    <name evidence="4" type="ORF">A2936_03110</name>
</gene>
<keyword evidence="2" id="KW-0472">Membrane</keyword>
<evidence type="ECO:0000256" key="1">
    <source>
        <dbReference type="SAM" id="Coils"/>
    </source>
</evidence>
<feature type="transmembrane region" description="Helical" evidence="2">
    <location>
        <begin position="12"/>
        <end position="32"/>
    </location>
</feature>
<proteinExistence type="predicted"/>
<feature type="domain" description="PA14" evidence="3">
    <location>
        <begin position="932"/>
        <end position="1079"/>
    </location>
</feature>
<comment type="caution">
    <text evidence="4">The sequence shown here is derived from an EMBL/GenBank/DDBJ whole genome shotgun (WGS) entry which is preliminary data.</text>
</comment>
<dbReference type="EMBL" id="MGEK01000029">
    <property type="protein sequence ID" value="OGL81452.1"/>
    <property type="molecule type" value="Genomic_DNA"/>
</dbReference>
<keyword evidence="2" id="KW-0812">Transmembrane</keyword>
<evidence type="ECO:0000313" key="5">
    <source>
        <dbReference type="Proteomes" id="UP000176846"/>
    </source>
</evidence>
<sequence length="1494" mass="160449">MKIQVKLEHFLIGVAATVAAFCIIAVGAPYLLAGQNNTTLVFADTALTASRNGRVAGVSAATILSQPTLSWSGYTWSPVYVTYNNDSTNGYGNWYVDGATLKQDTMSALHYKILATSMTPMSDYEVTANVALRSGSQFGVCARLDTAGNGYCFALGDNSDVFFAHFRNGDQNPTVGKVVSTSGRSLNTVYTMKFRVLGNRLYGKYYPASSPEPSSWMIDTIDTEFTSGQVGFFTYGSQPTIKYLNINPILSELNVSLDLVSSPASGTAVIPGTADVRMASYKLSASSGGDVTVSDLTVQAPAILYRYFANARLYVDGVQVGSTISVPGSSLLFSNLGLRVPANGSKIVTLKVSTSAAAPAGSQFSFDLMDVTAGVNVKGLPVAGPRLIFQNETLTASLDPNTPPAQTVAPGSTGIAFLITRLKATGGDVRVNQIRLGLKASGSVSQLTNVTVWRGTTQIGPSTILTPNYGIIVFSTPQTIVGGQTDSWTIRADVPSGVSGEARVTLEEASGVGVGSGLVLSASGVPVVGNTMIIGSSSILWASGAIDTPQETVPPGSRDIIVGRYDLRATNGDVAVSGVVFATILPDYITPSNCPFTNIRLFNNQNQIGTALAVFDAGPGCVATFPVSFTIPGGSRTVLSLYVDVATTAQNGQEYIFRLTDVTTASRTNNLPVSGRPLTIGPINSTKSVVKLLSPNGGEQVRAGQTYAIQWSQRNVNGVSIGYSTCSSCLDWIDVAYPTDAKASTGTYQWTVPDNFLVGYSIPFPKAFRIVVTGGNMDESDGDIYLVSPSFDTPSIVLLSPNGGEKWEAGKVYEVKWGASNVPTSNTDVYFVLSVFSSSVGRTIAFAEVPADLRSYQFAILKDAPSASDNIFSIQTCRPGGCLLPYNPYFAMDKSDGPFSIVPPTTAYLCSNSNAIGNNQFVGCVWKWQDNNTTDPVSVDSGTPAGDAPAGPVVLSSPVPQTATALSFDWPYPAEPSINQYAGKDYYTARWRSNFTFDPGTYRFTGGADDGIRVRVNGATKIDQWYRGSYHEGSFDMTFNSRQQVQIDVDYFEHIWTGTVKFGWTLASADAQPSVTLLSPRGGEVFQVGDQIVTSWTFANIPREAQVEVGHGLASRVNPFSDVPAAIVPIYMSPTIWTIGPDVTLGEYVSYIVYKRPPLEPIVVYSKPFSIVGVGTSSIALLFPNGGETLEVGKTYNLRWSGYGKNVGFQLLSEDGQTGFDSRMGNLPQQTVNDGSESWTISSVNPGKYRIKIFCLGNASDNPMNCDFSATNFFDMSDAPFSIVDGSSSVITPLTTIADMQTKAIQLKENKLDAILSELQLLRNLVQEQQTEIKYLKSLTNDLAIRSSQAEAAIKNFITYGVDENTKKLGAGERAAVMHSYKSAFDKLPETEEELTDAIKIANGRWPSEESTKAEARASKEFKKIYGRNPNLQNPNDDAAVTIMAYGLRQRAENRNLRSEAQGIITFKWLYNRIPSSTEDWNIVQAITYSGAKR</sequence>
<dbReference type="PROSITE" id="PS51820">
    <property type="entry name" value="PA14"/>
    <property type="match status" value="1"/>
</dbReference>
<protein>
    <recommendedName>
        <fullName evidence="3">PA14 domain-containing protein</fullName>
    </recommendedName>
</protein>
<name>A0A1F7UT36_9BACT</name>
<dbReference type="InterPro" id="IPR037524">
    <property type="entry name" value="PA14/GLEYA"/>
</dbReference>
<organism evidence="4 5">
    <name type="scientific">Candidatus Uhrbacteria bacterium RIFCSPLOWO2_01_FULL_47_25</name>
    <dbReference type="NCBI Taxonomy" id="1802402"/>
    <lineage>
        <taxon>Bacteria</taxon>
        <taxon>Candidatus Uhriibacteriota</taxon>
    </lineage>
</organism>
<keyword evidence="2" id="KW-1133">Transmembrane helix</keyword>
<dbReference type="Gene3D" id="2.60.120.560">
    <property type="entry name" value="Exo-inulinase, domain 1"/>
    <property type="match status" value="1"/>
</dbReference>
<dbReference type="Proteomes" id="UP000176846">
    <property type="component" value="Unassembled WGS sequence"/>
</dbReference>
<dbReference type="SUPFAM" id="SSF56988">
    <property type="entry name" value="Anthrax protective antigen"/>
    <property type="match status" value="1"/>
</dbReference>
<reference evidence="4 5" key="1">
    <citation type="journal article" date="2016" name="Nat. Commun.">
        <title>Thousands of microbial genomes shed light on interconnected biogeochemical processes in an aquifer system.</title>
        <authorList>
            <person name="Anantharaman K."/>
            <person name="Brown C.T."/>
            <person name="Hug L.A."/>
            <person name="Sharon I."/>
            <person name="Castelle C.J."/>
            <person name="Probst A.J."/>
            <person name="Thomas B.C."/>
            <person name="Singh A."/>
            <person name="Wilkins M.J."/>
            <person name="Karaoz U."/>
            <person name="Brodie E.L."/>
            <person name="Williams K.H."/>
            <person name="Hubbard S.S."/>
            <person name="Banfield J.F."/>
        </authorList>
    </citation>
    <scope>NUCLEOTIDE SEQUENCE [LARGE SCALE GENOMIC DNA]</scope>
</reference>
<evidence type="ECO:0000259" key="3">
    <source>
        <dbReference type="PROSITE" id="PS51820"/>
    </source>
</evidence>
<feature type="coiled-coil region" evidence="1">
    <location>
        <begin position="1305"/>
        <end position="1332"/>
    </location>
</feature>
<accession>A0A1F7UT36</accession>
<dbReference type="Pfam" id="PF07691">
    <property type="entry name" value="PA14"/>
    <property type="match status" value="1"/>
</dbReference>
<evidence type="ECO:0000313" key="4">
    <source>
        <dbReference type="EMBL" id="OGL81452.1"/>
    </source>
</evidence>
<keyword evidence="1" id="KW-0175">Coiled coil</keyword>